<evidence type="ECO:0000313" key="3">
    <source>
        <dbReference type="WBParaSite" id="MBELARI_LOCUS815.1"/>
    </source>
</evidence>
<evidence type="ECO:0000313" key="2">
    <source>
        <dbReference type="Proteomes" id="UP000887575"/>
    </source>
</evidence>
<keyword evidence="2" id="KW-1185">Reference proteome</keyword>
<name>A0AAF3FMD3_9BILA</name>
<feature type="chain" id="PRO_5042200052" evidence="1">
    <location>
        <begin position="17"/>
        <end position="142"/>
    </location>
</feature>
<protein>
    <submittedName>
        <fullName evidence="3">UPAR/Ly6 domain-containing protein</fullName>
    </submittedName>
</protein>
<reference evidence="3" key="1">
    <citation type="submission" date="2024-02" db="UniProtKB">
        <authorList>
            <consortium name="WormBaseParasite"/>
        </authorList>
    </citation>
    <scope>IDENTIFICATION</scope>
</reference>
<sequence length="142" mass="16116">MFQLIALLGLLTIVGALEKHVMSTNFLQCYKDSNANHLDNYYHYHDKAHTGYERVDDCPNCDFCQKVTTKLNDVWSTSWGCGCGSRNPLYNCRSEGRTHSHDNRYETDYSEDIWCCSGDLCNSSSTTALLLSSILTLVVAWQ</sequence>
<feature type="signal peptide" evidence="1">
    <location>
        <begin position="1"/>
        <end position="16"/>
    </location>
</feature>
<organism evidence="2 3">
    <name type="scientific">Mesorhabditis belari</name>
    <dbReference type="NCBI Taxonomy" id="2138241"/>
    <lineage>
        <taxon>Eukaryota</taxon>
        <taxon>Metazoa</taxon>
        <taxon>Ecdysozoa</taxon>
        <taxon>Nematoda</taxon>
        <taxon>Chromadorea</taxon>
        <taxon>Rhabditida</taxon>
        <taxon>Rhabditina</taxon>
        <taxon>Rhabditomorpha</taxon>
        <taxon>Rhabditoidea</taxon>
        <taxon>Rhabditidae</taxon>
        <taxon>Mesorhabditinae</taxon>
        <taxon>Mesorhabditis</taxon>
    </lineage>
</organism>
<evidence type="ECO:0000256" key="1">
    <source>
        <dbReference type="SAM" id="SignalP"/>
    </source>
</evidence>
<proteinExistence type="predicted"/>
<dbReference type="WBParaSite" id="MBELARI_LOCUS815.1">
    <property type="protein sequence ID" value="MBELARI_LOCUS815.1"/>
    <property type="gene ID" value="MBELARI_LOCUS815"/>
</dbReference>
<keyword evidence="1" id="KW-0732">Signal</keyword>
<accession>A0AAF3FMD3</accession>
<dbReference type="Proteomes" id="UP000887575">
    <property type="component" value="Unassembled WGS sequence"/>
</dbReference>
<dbReference type="AlphaFoldDB" id="A0AAF3FMD3"/>